<comment type="function">
    <text evidence="1">Required for recruitment of CENPA to centromeres and normal chromosome segregation during mitosis.</text>
</comment>
<evidence type="ECO:0000256" key="1">
    <source>
        <dbReference type="ARBA" id="ARBA00003694"/>
    </source>
</evidence>
<evidence type="ECO:0000256" key="5">
    <source>
        <dbReference type="SAM" id="MobiDB-lite"/>
    </source>
</evidence>
<protein>
    <recommendedName>
        <fullName evidence="4">Protein yippee-like</fullName>
    </recommendedName>
</protein>
<accession>A0A663N9K6</accession>
<evidence type="ECO:0000256" key="2">
    <source>
        <dbReference type="ARBA" id="ARBA00022723"/>
    </source>
</evidence>
<keyword evidence="8" id="KW-1185">Reference proteome</keyword>
<reference evidence="7" key="1">
    <citation type="submission" date="2025-08" db="UniProtKB">
        <authorList>
            <consortium name="Ensembl"/>
        </authorList>
    </citation>
    <scope>IDENTIFICATION</scope>
</reference>
<dbReference type="PROSITE" id="PS51793">
    <property type="entry name" value="MIS18"/>
    <property type="match status" value="1"/>
</dbReference>
<proteinExistence type="inferred from homology"/>
<comment type="similarity">
    <text evidence="4">Belongs to the yippee family.</text>
</comment>
<evidence type="ECO:0000313" key="7">
    <source>
        <dbReference type="Ensembl" id="ENSACUP00000020461.1"/>
    </source>
</evidence>
<dbReference type="InterPro" id="IPR034752">
    <property type="entry name" value="Mis18"/>
</dbReference>
<dbReference type="Ensembl" id="ENSACUT00000021807.1">
    <property type="protein sequence ID" value="ENSACUP00000020461.1"/>
    <property type="gene ID" value="ENSACUG00000013661.1"/>
</dbReference>
<feature type="region of interest" description="Disordered" evidence="5">
    <location>
        <begin position="44"/>
        <end position="92"/>
    </location>
</feature>
<keyword evidence="3" id="KW-0862">Zinc</keyword>
<sequence length="141" mass="14801">MDAEDEDLMPMVFLCAGCRRPVGDTLSWVANDEETGCILLRSESRSSPSGLASVDGEARSPAAAPGGAAGVPTDALPLREPGGSPRRPCGKAQWAGVPVSRVGGPAGSGHLFRVVLCKVLMLSLAEVGRPEWERWLKDECS</sequence>
<organism evidence="7 8">
    <name type="scientific">Athene cunicularia</name>
    <name type="common">Burrowing owl</name>
    <name type="synonym">Speotyto cunicularia</name>
    <dbReference type="NCBI Taxonomy" id="194338"/>
    <lineage>
        <taxon>Eukaryota</taxon>
        <taxon>Metazoa</taxon>
        <taxon>Chordata</taxon>
        <taxon>Craniata</taxon>
        <taxon>Vertebrata</taxon>
        <taxon>Euteleostomi</taxon>
        <taxon>Archelosauria</taxon>
        <taxon>Archosauria</taxon>
        <taxon>Dinosauria</taxon>
        <taxon>Saurischia</taxon>
        <taxon>Theropoda</taxon>
        <taxon>Coelurosauria</taxon>
        <taxon>Aves</taxon>
        <taxon>Neognathae</taxon>
        <taxon>Neoaves</taxon>
        <taxon>Telluraves</taxon>
        <taxon>Strigiformes</taxon>
        <taxon>Strigidae</taxon>
        <taxon>Athene</taxon>
    </lineage>
</organism>
<evidence type="ECO:0000313" key="8">
    <source>
        <dbReference type="Proteomes" id="UP000472269"/>
    </source>
</evidence>
<evidence type="ECO:0000256" key="4">
    <source>
        <dbReference type="RuleBase" id="RU110713"/>
    </source>
</evidence>
<keyword evidence="2" id="KW-0479">Metal-binding</keyword>
<dbReference type="InterPro" id="IPR004910">
    <property type="entry name" value="Yippee/Mis18/Cereblon"/>
</dbReference>
<evidence type="ECO:0000259" key="6">
    <source>
        <dbReference type="PROSITE" id="PS51793"/>
    </source>
</evidence>
<dbReference type="AlphaFoldDB" id="A0A663N9K6"/>
<evidence type="ECO:0000256" key="3">
    <source>
        <dbReference type="ARBA" id="ARBA00022833"/>
    </source>
</evidence>
<dbReference type="Proteomes" id="UP000472269">
    <property type="component" value="Unplaced"/>
</dbReference>
<dbReference type="GO" id="GO:0046872">
    <property type="term" value="F:metal ion binding"/>
    <property type="evidence" value="ECO:0007669"/>
    <property type="project" value="UniProtKB-KW"/>
</dbReference>
<feature type="compositionally biased region" description="Low complexity" evidence="5">
    <location>
        <begin position="61"/>
        <end position="72"/>
    </location>
</feature>
<reference evidence="7" key="2">
    <citation type="submission" date="2025-09" db="UniProtKB">
        <authorList>
            <consortium name="Ensembl"/>
        </authorList>
    </citation>
    <scope>IDENTIFICATION</scope>
</reference>
<dbReference type="Pfam" id="PF03226">
    <property type="entry name" value="Yippee-Mis18"/>
    <property type="match status" value="1"/>
</dbReference>
<feature type="domain" description="Mis18" evidence="6">
    <location>
        <begin position="10"/>
        <end position="141"/>
    </location>
</feature>
<name>A0A663N9K6_ATHCN</name>